<dbReference type="InParanoid" id="A0A286U789"/>
<evidence type="ECO:0000259" key="2">
    <source>
        <dbReference type="Pfam" id="PF20151"/>
    </source>
</evidence>
<proteinExistence type="predicted"/>
<dbReference type="AlphaFoldDB" id="A0A286U789"/>
<sequence>MNREDYLKSHDDFIATSLTMSKSMIVSSFTILIYYCVTHLDDEVEYIWSRKWTKGKAIYLITRYFWTVYFTYLIINNINYGWNEFTLYDSHLIATQADVIYTTFYIYSSPIFDGIAIILAEIILQMRVYAVYGRNKRVLAALVCMTLSSVVVCALQPTKKVYIHSKLECKDGVAACLASFGLGREKGHFSDVTAYYWSYLTYPIAAVSWLVVSTVERAEPTLDGRNPDVMATIARDSITYFAVIFTLGLIATILSFITEINLPETSNAFHFIAHLLNTYRIVVITTMSILAPRMLISIRLEVYRLDAPIEMLTWEAA</sequence>
<feature type="transmembrane region" description="Helical" evidence="1">
    <location>
        <begin position="196"/>
        <end position="216"/>
    </location>
</feature>
<feature type="domain" description="DUF6533" evidence="2">
    <location>
        <begin position="25"/>
        <end position="65"/>
    </location>
</feature>
<dbReference type="OrthoDB" id="3256800at2759"/>
<feature type="transmembrane region" description="Helical" evidence="1">
    <location>
        <begin position="104"/>
        <end position="126"/>
    </location>
</feature>
<feature type="transmembrane region" description="Helical" evidence="1">
    <location>
        <begin position="20"/>
        <end position="37"/>
    </location>
</feature>
<comment type="caution">
    <text evidence="3">The sequence shown here is derived from an EMBL/GenBank/DDBJ whole genome shotgun (WGS) entry which is preliminary data.</text>
</comment>
<accession>A0A286U789</accession>
<dbReference type="InterPro" id="IPR045340">
    <property type="entry name" value="DUF6533"/>
</dbReference>
<organism evidence="3 4">
    <name type="scientific">Pyrrhoderma noxium</name>
    <dbReference type="NCBI Taxonomy" id="2282107"/>
    <lineage>
        <taxon>Eukaryota</taxon>
        <taxon>Fungi</taxon>
        <taxon>Dikarya</taxon>
        <taxon>Basidiomycota</taxon>
        <taxon>Agaricomycotina</taxon>
        <taxon>Agaricomycetes</taxon>
        <taxon>Hymenochaetales</taxon>
        <taxon>Hymenochaetaceae</taxon>
        <taxon>Pyrrhoderma</taxon>
    </lineage>
</organism>
<dbReference type="Pfam" id="PF20151">
    <property type="entry name" value="DUF6533"/>
    <property type="match status" value="1"/>
</dbReference>
<keyword evidence="1" id="KW-0472">Membrane</keyword>
<protein>
    <recommendedName>
        <fullName evidence="2">DUF6533 domain-containing protein</fullName>
    </recommendedName>
</protein>
<feature type="transmembrane region" description="Helical" evidence="1">
    <location>
        <begin position="269"/>
        <end position="291"/>
    </location>
</feature>
<reference evidence="3 4" key="1">
    <citation type="journal article" date="2017" name="Mol. Ecol.">
        <title>Comparative and population genomic landscape of Phellinus noxius: A hypervariable fungus causing root rot in trees.</title>
        <authorList>
            <person name="Chung C.L."/>
            <person name="Lee T.J."/>
            <person name="Akiba M."/>
            <person name="Lee H.H."/>
            <person name="Kuo T.H."/>
            <person name="Liu D."/>
            <person name="Ke H.M."/>
            <person name="Yokoi T."/>
            <person name="Roa M.B."/>
            <person name="Lu M.J."/>
            <person name="Chang Y.Y."/>
            <person name="Ann P.J."/>
            <person name="Tsai J.N."/>
            <person name="Chen C.Y."/>
            <person name="Tzean S.S."/>
            <person name="Ota Y."/>
            <person name="Hattori T."/>
            <person name="Sahashi N."/>
            <person name="Liou R.F."/>
            <person name="Kikuchi T."/>
            <person name="Tsai I.J."/>
        </authorList>
    </citation>
    <scope>NUCLEOTIDE SEQUENCE [LARGE SCALE GENOMIC DNA]</scope>
    <source>
        <strain evidence="3 4">FFPRI411160</strain>
    </source>
</reference>
<dbReference type="Proteomes" id="UP000217199">
    <property type="component" value="Unassembled WGS sequence"/>
</dbReference>
<dbReference type="EMBL" id="NBII01000010">
    <property type="protein sequence ID" value="PAV15451.1"/>
    <property type="molecule type" value="Genomic_DNA"/>
</dbReference>
<name>A0A286U789_9AGAM</name>
<keyword evidence="1" id="KW-0812">Transmembrane</keyword>
<feature type="transmembrane region" description="Helical" evidence="1">
    <location>
        <begin position="138"/>
        <end position="157"/>
    </location>
</feature>
<feature type="transmembrane region" description="Helical" evidence="1">
    <location>
        <begin position="237"/>
        <end position="257"/>
    </location>
</feature>
<feature type="transmembrane region" description="Helical" evidence="1">
    <location>
        <begin position="57"/>
        <end position="75"/>
    </location>
</feature>
<evidence type="ECO:0000313" key="3">
    <source>
        <dbReference type="EMBL" id="PAV15451.1"/>
    </source>
</evidence>
<keyword evidence="1" id="KW-1133">Transmembrane helix</keyword>
<keyword evidence="4" id="KW-1185">Reference proteome</keyword>
<evidence type="ECO:0000256" key="1">
    <source>
        <dbReference type="SAM" id="Phobius"/>
    </source>
</evidence>
<evidence type="ECO:0000313" key="4">
    <source>
        <dbReference type="Proteomes" id="UP000217199"/>
    </source>
</evidence>
<gene>
    <name evidence="3" type="ORF">PNOK_0921500</name>
</gene>